<gene>
    <name evidence="2" type="ORF">E2605_17670</name>
</gene>
<feature type="transmembrane region" description="Helical" evidence="1">
    <location>
        <begin position="103"/>
        <end position="123"/>
    </location>
</feature>
<protein>
    <recommendedName>
        <fullName evidence="4">O-antigen ligase domain-containing protein</fullName>
    </recommendedName>
</protein>
<keyword evidence="3" id="KW-1185">Reference proteome</keyword>
<keyword evidence="1" id="KW-0812">Transmembrane</keyword>
<sequence>MNDILEKIRKPSLFILLLILNFRFLFTVVLNDRMEILSVLTIVFFLLSFDYSSLRKEYLYWLGIFIVISVFDFTKYKLNVLTPLIIMQCVSTFNLKEYLRFNILILGTTAVGMLLVFGTGHVIQSDFFSIIRVRSDFGYGHPNTAMIYYWGLFVSLVLYCYLSKYRNFMWLLLGGLLLASTYFYLETDSRSFLFAVVVFVFVLVYYGLRKRSVRDYHIGYSRYILYALPVVFTLLSLYFGIFANDYPKINILFSTRPALYNELLQSLSPLQYLFGTTAFDRIIIDSTYMHLLFEAGVLLFVYFVWLYYFAMKNIVKQQNYIVIAVMVSFLVYGLMESLLLFCVIIGNNLFWVLMYRYRYGIEDGFDVERKTEEE</sequence>
<dbReference type="OrthoDB" id="995297at2"/>
<dbReference type="EMBL" id="SOML01000014">
    <property type="protein sequence ID" value="TFD93122.1"/>
    <property type="molecule type" value="Genomic_DNA"/>
</dbReference>
<evidence type="ECO:0000256" key="1">
    <source>
        <dbReference type="SAM" id="Phobius"/>
    </source>
</evidence>
<keyword evidence="1" id="KW-0472">Membrane</keyword>
<evidence type="ECO:0000313" key="2">
    <source>
        <dbReference type="EMBL" id="TFD93122.1"/>
    </source>
</evidence>
<feature type="transmembrane region" description="Helical" evidence="1">
    <location>
        <begin position="320"/>
        <end position="346"/>
    </location>
</feature>
<feature type="transmembrane region" description="Helical" evidence="1">
    <location>
        <begin position="220"/>
        <end position="243"/>
    </location>
</feature>
<feature type="transmembrane region" description="Helical" evidence="1">
    <location>
        <begin position="12"/>
        <end position="30"/>
    </location>
</feature>
<accession>A0A4Y8KUP6</accession>
<name>A0A4Y8KUP6_9BACT</name>
<dbReference type="Proteomes" id="UP000297861">
    <property type="component" value="Unassembled WGS sequence"/>
</dbReference>
<feature type="transmembrane region" description="Helical" evidence="1">
    <location>
        <begin position="143"/>
        <end position="161"/>
    </location>
</feature>
<proteinExistence type="predicted"/>
<keyword evidence="1" id="KW-1133">Transmembrane helix</keyword>
<feature type="transmembrane region" description="Helical" evidence="1">
    <location>
        <begin position="168"/>
        <end position="185"/>
    </location>
</feature>
<dbReference type="AlphaFoldDB" id="A0A4Y8KUP6"/>
<evidence type="ECO:0000313" key="3">
    <source>
        <dbReference type="Proteomes" id="UP000297861"/>
    </source>
</evidence>
<organism evidence="2 3">
    <name type="scientific">Dysgonomonas capnocytophagoides</name>
    <dbReference type="NCBI Taxonomy" id="45254"/>
    <lineage>
        <taxon>Bacteria</taxon>
        <taxon>Pseudomonadati</taxon>
        <taxon>Bacteroidota</taxon>
        <taxon>Bacteroidia</taxon>
        <taxon>Bacteroidales</taxon>
        <taxon>Dysgonomonadaceae</taxon>
        <taxon>Dysgonomonas</taxon>
    </lineage>
</organism>
<dbReference type="RefSeq" id="WP_134437394.1">
    <property type="nucleotide sequence ID" value="NZ_SOML01000014.1"/>
</dbReference>
<feature type="transmembrane region" description="Helical" evidence="1">
    <location>
        <begin position="191"/>
        <end position="208"/>
    </location>
</feature>
<reference evidence="2 3" key="1">
    <citation type="submission" date="2019-03" db="EMBL/GenBank/DDBJ databases">
        <title>San Antonio Military Medical Center submission to MRSN (WRAIR), pending publication.</title>
        <authorList>
            <person name="Blyth D.M."/>
            <person name="Mccarthy S.L."/>
            <person name="Schall S.E."/>
            <person name="Stam J.A."/>
            <person name="Ong A.C."/>
            <person name="Mcgann P.T."/>
        </authorList>
    </citation>
    <scope>NUCLEOTIDE SEQUENCE [LARGE SCALE GENOMIC DNA]</scope>
    <source>
        <strain evidence="2 3">MRSN571793</strain>
    </source>
</reference>
<feature type="transmembrane region" description="Helical" evidence="1">
    <location>
        <begin position="288"/>
        <end position="308"/>
    </location>
</feature>
<comment type="caution">
    <text evidence="2">The sequence shown here is derived from an EMBL/GenBank/DDBJ whole genome shotgun (WGS) entry which is preliminary data.</text>
</comment>
<feature type="transmembrane region" description="Helical" evidence="1">
    <location>
        <begin position="58"/>
        <end position="74"/>
    </location>
</feature>
<evidence type="ECO:0008006" key="4">
    <source>
        <dbReference type="Google" id="ProtNLM"/>
    </source>
</evidence>
<dbReference type="STRING" id="1121485.GCA_000426485_00741"/>